<feature type="region of interest" description="Disordered" evidence="1">
    <location>
        <begin position="35"/>
        <end position="58"/>
    </location>
</feature>
<name>A0A1I8B4F8_MELHA</name>
<dbReference type="Proteomes" id="UP000095281">
    <property type="component" value="Unplaced"/>
</dbReference>
<keyword evidence="2" id="KW-1185">Reference proteome</keyword>
<evidence type="ECO:0000313" key="3">
    <source>
        <dbReference type="WBParaSite" id="MhA1_Contig137.frz3.gene6"/>
    </source>
</evidence>
<evidence type="ECO:0000256" key="1">
    <source>
        <dbReference type="SAM" id="MobiDB-lite"/>
    </source>
</evidence>
<reference evidence="3" key="1">
    <citation type="submission" date="2016-11" db="UniProtKB">
        <authorList>
            <consortium name="WormBaseParasite"/>
        </authorList>
    </citation>
    <scope>IDENTIFICATION</scope>
</reference>
<dbReference type="WBParaSite" id="MhA1_Contig137.frz3.gene6">
    <property type="protein sequence ID" value="MhA1_Contig137.frz3.gene6"/>
    <property type="gene ID" value="MhA1_Contig137.frz3.gene6"/>
</dbReference>
<accession>A0A1I8B4F8</accession>
<feature type="compositionally biased region" description="Low complexity" evidence="1">
    <location>
        <begin position="315"/>
        <end position="326"/>
    </location>
</feature>
<protein>
    <submittedName>
        <fullName evidence="3">BED-type domain-containing protein</fullName>
    </submittedName>
</protein>
<feature type="region of interest" description="Disordered" evidence="1">
    <location>
        <begin position="279"/>
        <end position="333"/>
    </location>
</feature>
<proteinExistence type="predicted"/>
<organism evidence="2 3">
    <name type="scientific">Meloidogyne hapla</name>
    <name type="common">Root-knot nematode worm</name>
    <dbReference type="NCBI Taxonomy" id="6305"/>
    <lineage>
        <taxon>Eukaryota</taxon>
        <taxon>Metazoa</taxon>
        <taxon>Ecdysozoa</taxon>
        <taxon>Nematoda</taxon>
        <taxon>Chromadorea</taxon>
        <taxon>Rhabditida</taxon>
        <taxon>Tylenchina</taxon>
        <taxon>Tylenchomorpha</taxon>
        <taxon>Tylenchoidea</taxon>
        <taxon>Meloidogynidae</taxon>
        <taxon>Meloidogyninae</taxon>
        <taxon>Meloidogyne</taxon>
    </lineage>
</organism>
<feature type="compositionally biased region" description="Polar residues" evidence="1">
    <location>
        <begin position="35"/>
        <end position="57"/>
    </location>
</feature>
<feature type="region of interest" description="Disordered" evidence="1">
    <location>
        <begin position="74"/>
        <end position="101"/>
    </location>
</feature>
<evidence type="ECO:0000313" key="2">
    <source>
        <dbReference type="Proteomes" id="UP000095281"/>
    </source>
</evidence>
<dbReference type="AlphaFoldDB" id="A0A1I8B4F8"/>
<feature type="compositionally biased region" description="Low complexity" evidence="1">
    <location>
        <begin position="83"/>
        <end position="94"/>
    </location>
</feature>
<sequence length="344" mass="37672">MSSASTSNSSDVLAKILRGFINVNEVGEEASNTIQQREQSISPFKFSSTTNGESPNLLQHEGQEYEEEMKRRAIKRKNDNKMKSCGSTSSTSSLSKRRSGGSKSLLTAATAAALMAPSPLGQVPSIPGVIAVAVSPAAQLFREDDWSWHRNPAAAIRSGGTNKQTPVWKYFVYNKTENLSRCIVGNCTYQLKGPHTSTLACHLKKHTAEYAEFQRLKSEYTRERIASGHGQAIAGLGATTDNCGDSSCSTPGSVSSLFPFSIQNVDIETKSDSSIYFNQKHSIGNHSPSPSPTTPSPLKHHNSSSFEEQIKQQHQHIQQQFHQPQQTNGYKQNNGCFPQFEGLF</sequence>